<evidence type="ECO:0000313" key="1">
    <source>
        <dbReference type="EMBL" id="KAL0909911.1"/>
    </source>
</evidence>
<dbReference type="AlphaFoldDB" id="A0ABD0UHT9"/>
<evidence type="ECO:0000313" key="2">
    <source>
        <dbReference type="Proteomes" id="UP001552299"/>
    </source>
</evidence>
<proteinExistence type="predicted"/>
<dbReference type="Proteomes" id="UP001552299">
    <property type="component" value="Unassembled WGS sequence"/>
</dbReference>
<accession>A0ABD0UHT9</accession>
<sequence>MPVDGVGMNGVEGISGKGTVELWVEEGNKASFGVNPQSKMVLLPQHGSGYGGFIRDYRVLRKCQWSFSTLIMPYLVDLLTTYCCSDYVRNSNEVTVVVPIELYDLRV</sequence>
<gene>
    <name evidence="1" type="ORF">M5K25_020821</name>
</gene>
<organism evidence="1 2">
    <name type="scientific">Dendrobium thyrsiflorum</name>
    <name type="common">Pinecone-like raceme dendrobium</name>
    <name type="synonym">Orchid</name>
    <dbReference type="NCBI Taxonomy" id="117978"/>
    <lineage>
        <taxon>Eukaryota</taxon>
        <taxon>Viridiplantae</taxon>
        <taxon>Streptophyta</taxon>
        <taxon>Embryophyta</taxon>
        <taxon>Tracheophyta</taxon>
        <taxon>Spermatophyta</taxon>
        <taxon>Magnoliopsida</taxon>
        <taxon>Liliopsida</taxon>
        <taxon>Asparagales</taxon>
        <taxon>Orchidaceae</taxon>
        <taxon>Epidendroideae</taxon>
        <taxon>Malaxideae</taxon>
        <taxon>Dendrobiinae</taxon>
        <taxon>Dendrobium</taxon>
    </lineage>
</organism>
<dbReference type="EMBL" id="JANQDX010000016">
    <property type="protein sequence ID" value="KAL0909911.1"/>
    <property type="molecule type" value="Genomic_DNA"/>
</dbReference>
<reference evidence="1 2" key="1">
    <citation type="journal article" date="2024" name="Plant Biotechnol. J.">
        <title>Dendrobium thyrsiflorum genome and its molecular insights into genes involved in important horticultural traits.</title>
        <authorList>
            <person name="Chen B."/>
            <person name="Wang J.Y."/>
            <person name="Zheng P.J."/>
            <person name="Li K.L."/>
            <person name="Liang Y.M."/>
            <person name="Chen X.F."/>
            <person name="Zhang C."/>
            <person name="Zhao X."/>
            <person name="He X."/>
            <person name="Zhang G.Q."/>
            <person name="Liu Z.J."/>
            <person name="Xu Q."/>
        </authorList>
    </citation>
    <scope>NUCLEOTIDE SEQUENCE [LARGE SCALE GENOMIC DNA]</scope>
    <source>
        <strain evidence="1">GZMU011</strain>
    </source>
</reference>
<keyword evidence="2" id="KW-1185">Reference proteome</keyword>
<name>A0ABD0UHT9_DENTH</name>
<comment type="caution">
    <text evidence="1">The sequence shown here is derived from an EMBL/GenBank/DDBJ whole genome shotgun (WGS) entry which is preliminary data.</text>
</comment>
<protein>
    <submittedName>
        <fullName evidence="1">Uncharacterized protein</fullName>
    </submittedName>
</protein>